<reference evidence="5" key="1">
    <citation type="submission" date="2018-04" db="EMBL/GenBank/DDBJ databases">
        <authorList>
            <person name="Lucker S."/>
            <person name="Sakoula D."/>
        </authorList>
    </citation>
    <scope>NUCLEOTIDE SEQUENCE [LARGE SCALE GENOMIC DNA]</scope>
</reference>
<dbReference type="InterPro" id="IPR003423">
    <property type="entry name" value="OMP_efflux"/>
</dbReference>
<sequence length="493" mass="53944">MTRRIAALSLALATLSVTACVQGQNYERPSIEVPTTWSQMAHADQETFPLDQQPDAEWWRAFGNDELTGLIERALEHNHDVKRAVARVLESRAAVMSASAGLYPQVNLQGSYSSLAVSKNTFAGLGLAQGGQPGPQVFATPGSTFNLWNGSLDLRWELDFWGRIRRGEEAAIAEVGANEQDARAVALSLISDLGQSYFRIRELDEQIEIATRTVAVRQEFLDIIKKRAAVGLASDLDVARTDVLLAEAAGLIPDLTRSRALERHRLEVLTGSTPGSIDLPRMPLRSTVTQPDIPVGLPSQLLERRPDILQSESILIAANARIGQARAYFFPTLSITGQGGLQSAEFANWFSGNSWNYSIGPSITLPIFLGGTNVARLDQAESRYQQMLESYRQTILQAFREVADLLVSLQSRAEQLARQREQLTAAQTAVTLATVRYRKGLVNYLDVLDAQRSALTAETQVVMTERARLTDMVSLFKALGGGWKPPAAAASPS</sequence>
<comment type="similarity">
    <text evidence="1 2">Belongs to the outer membrane factor (OMF) (TC 1.B.17) family.</text>
</comment>
<protein>
    <submittedName>
        <fullName evidence="4">Efflux transporter, outer membrane factor lipoprotein</fullName>
    </submittedName>
</protein>
<keyword evidence="2 4" id="KW-0449">Lipoprotein</keyword>
<feature type="signal peptide" evidence="2">
    <location>
        <begin position="1"/>
        <end position="19"/>
    </location>
</feature>
<dbReference type="GO" id="GO:0005886">
    <property type="term" value="C:plasma membrane"/>
    <property type="evidence" value="ECO:0007669"/>
    <property type="project" value="UniProtKB-SubCell"/>
</dbReference>
<dbReference type="PROSITE" id="PS51257">
    <property type="entry name" value="PROKAR_LIPOPROTEIN"/>
    <property type="match status" value="1"/>
</dbReference>
<dbReference type="NCBIfam" id="TIGR01845">
    <property type="entry name" value="outer_NodT"/>
    <property type="match status" value="1"/>
</dbReference>
<feature type="coiled-coil region" evidence="3">
    <location>
        <begin position="377"/>
        <end position="426"/>
    </location>
</feature>
<dbReference type="InParanoid" id="A0A330L8T8"/>
<evidence type="ECO:0000256" key="2">
    <source>
        <dbReference type="RuleBase" id="RU362097"/>
    </source>
</evidence>
<dbReference type="InterPro" id="IPR010131">
    <property type="entry name" value="MdtP/NodT-like"/>
</dbReference>
<keyword evidence="2" id="KW-1134">Transmembrane beta strand</keyword>
<dbReference type="PANTHER" id="PTHR30203">
    <property type="entry name" value="OUTER MEMBRANE CATION EFFLUX PROTEIN"/>
    <property type="match status" value="1"/>
</dbReference>
<comment type="subcellular location">
    <subcellularLocation>
        <location evidence="2">Cell membrane</location>
        <topology evidence="2">Lipid-anchor</topology>
    </subcellularLocation>
</comment>
<dbReference type="RefSeq" id="WP_121990028.1">
    <property type="nucleotide sequence ID" value="NZ_OUNR01000017.1"/>
</dbReference>
<keyword evidence="2" id="KW-0812">Transmembrane</keyword>
<dbReference type="GO" id="GO:0015562">
    <property type="term" value="F:efflux transmembrane transporter activity"/>
    <property type="evidence" value="ECO:0007669"/>
    <property type="project" value="InterPro"/>
</dbReference>
<evidence type="ECO:0000256" key="1">
    <source>
        <dbReference type="ARBA" id="ARBA00007613"/>
    </source>
</evidence>
<dbReference type="Pfam" id="PF02321">
    <property type="entry name" value="OEP"/>
    <property type="match status" value="2"/>
</dbReference>
<dbReference type="OrthoDB" id="9783163at2"/>
<dbReference type="FunCoup" id="A0A330L8T8">
    <property type="interactions" value="199"/>
</dbReference>
<dbReference type="AlphaFoldDB" id="A0A330L8T8"/>
<dbReference type="Gene3D" id="1.20.1600.10">
    <property type="entry name" value="Outer membrane efflux proteins (OEP)"/>
    <property type="match status" value="1"/>
</dbReference>
<dbReference type="SUPFAM" id="SSF56954">
    <property type="entry name" value="Outer membrane efflux proteins (OEP)"/>
    <property type="match status" value="1"/>
</dbReference>
<keyword evidence="2" id="KW-0564">Palmitate</keyword>
<evidence type="ECO:0000256" key="3">
    <source>
        <dbReference type="SAM" id="Coils"/>
    </source>
</evidence>
<feature type="chain" id="PRO_5016193171" evidence="2">
    <location>
        <begin position="20"/>
        <end position="493"/>
    </location>
</feature>
<name>A0A330L8T8_9BACT</name>
<gene>
    <name evidence="4" type="ORF">NITLEN_40268</name>
</gene>
<dbReference type="Proteomes" id="UP000248168">
    <property type="component" value="Unassembled WGS sequence"/>
</dbReference>
<keyword evidence="2" id="KW-0472">Membrane</keyword>
<organism evidence="4 5">
    <name type="scientific">Nitrospira lenta</name>
    <dbReference type="NCBI Taxonomy" id="1436998"/>
    <lineage>
        <taxon>Bacteria</taxon>
        <taxon>Pseudomonadati</taxon>
        <taxon>Nitrospirota</taxon>
        <taxon>Nitrospiria</taxon>
        <taxon>Nitrospirales</taxon>
        <taxon>Nitrospiraceae</taxon>
        <taxon>Nitrospira</taxon>
    </lineage>
</organism>
<evidence type="ECO:0000313" key="4">
    <source>
        <dbReference type="EMBL" id="SPP65795.1"/>
    </source>
</evidence>
<dbReference type="EMBL" id="OUNR01000017">
    <property type="protein sequence ID" value="SPP65795.1"/>
    <property type="molecule type" value="Genomic_DNA"/>
</dbReference>
<keyword evidence="2" id="KW-0732">Signal</keyword>
<keyword evidence="3" id="KW-0175">Coiled coil</keyword>
<keyword evidence="5" id="KW-1185">Reference proteome</keyword>
<evidence type="ECO:0000313" key="5">
    <source>
        <dbReference type="Proteomes" id="UP000248168"/>
    </source>
</evidence>
<accession>A0A330L8T8</accession>
<dbReference type="Gene3D" id="2.20.200.10">
    <property type="entry name" value="Outer membrane efflux proteins (OEP)"/>
    <property type="match status" value="1"/>
</dbReference>
<proteinExistence type="inferred from homology"/>
<dbReference type="PANTHER" id="PTHR30203:SF33">
    <property type="entry name" value="BLR4455 PROTEIN"/>
    <property type="match status" value="1"/>
</dbReference>